<proteinExistence type="predicted"/>
<organism evidence="1 2">
    <name type="scientific">Artomyces pyxidatus</name>
    <dbReference type="NCBI Taxonomy" id="48021"/>
    <lineage>
        <taxon>Eukaryota</taxon>
        <taxon>Fungi</taxon>
        <taxon>Dikarya</taxon>
        <taxon>Basidiomycota</taxon>
        <taxon>Agaricomycotina</taxon>
        <taxon>Agaricomycetes</taxon>
        <taxon>Russulales</taxon>
        <taxon>Auriscalpiaceae</taxon>
        <taxon>Artomyces</taxon>
    </lineage>
</organism>
<dbReference type="Proteomes" id="UP000814140">
    <property type="component" value="Unassembled WGS sequence"/>
</dbReference>
<sequence length="763" mass="85552">MPIATRSKTGNFPTPSLAVSADEDDVAEDPSASGDDFKMSSEEPETRPVKRAKLSSPRKEDKRPGPSRRRKGRLSELPSMPLDILFEIFGHLSPSDLVALSRVNKAFRQVLISRQSAYLWRESYSQVPDVPTCPDDMNELSWALLLFGGNYCYTCGTKPVPKILFELRRRACKSCMEAHLRADTHAITSEIPNFSADLLELVPYAENINFKRRQYYWRCWWDADIWKLKTEIDAIREMHSHDSADICAQALAKFKAERKVVVDARKVHARRCAQWENERLSDRSNELSDIRKSRFDDIQSRFLELGFHASDVIAIRRHKEVSVARPMSDRVWTRIFPILKPEVEKHKATRLAREIQLRKRDRDELVRERYRLYSTTQPPLLVPYLPPASVVAQYEAIKAAIHDDTEASEELGETLTFIILSLVPQIRSSIQKRIDVLLALIPGSNPPTPDSEDADFFRKDYWTGVAGGLGLVTSVFSCPPIACYRRLHFGFEALAHRCNTMQELPAVVFNEAGSAFARELLEELKMDPTSTTALDLDRLDARFICMECPVTISYTLDSQTKCRQARTWRASLTHALDNHANSAVYPGRWKLLSSEEVKTLPDNNHYFDRGWGCCHCVLHLEHRRDPYSASSWFTRGAIREHLRTDHRIEEPLEGDDFFYDTRNPRQVSATPIPVEVPSPPSVDPGPSSAQTVAESIPEEGATGVSVASSEPSNAASGVQAQGLVMDETAAVDEAGPAGFCASAVGEGASEEGVSTAGTDTAGM</sequence>
<accession>A0ACB8SPF6</accession>
<evidence type="ECO:0000313" key="1">
    <source>
        <dbReference type="EMBL" id="KAI0058097.1"/>
    </source>
</evidence>
<name>A0ACB8SPF6_9AGAM</name>
<gene>
    <name evidence="1" type="ORF">BV25DRAFT_1830452</name>
</gene>
<keyword evidence="2" id="KW-1185">Reference proteome</keyword>
<dbReference type="EMBL" id="MU277239">
    <property type="protein sequence ID" value="KAI0058097.1"/>
    <property type="molecule type" value="Genomic_DNA"/>
</dbReference>
<evidence type="ECO:0000313" key="2">
    <source>
        <dbReference type="Proteomes" id="UP000814140"/>
    </source>
</evidence>
<protein>
    <submittedName>
        <fullName evidence="1">Uncharacterized protein</fullName>
    </submittedName>
</protein>
<reference evidence="1" key="1">
    <citation type="submission" date="2021-03" db="EMBL/GenBank/DDBJ databases">
        <authorList>
            <consortium name="DOE Joint Genome Institute"/>
            <person name="Ahrendt S."/>
            <person name="Looney B.P."/>
            <person name="Miyauchi S."/>
            <person name="Morin E."/>
            <person name="Drula E."/>
            <person name="Courty P.E."/>
            <person name="Chicoki N."/>
            <person name="Fauchery L."/>
            <person name="Kohler A."/>
            <person name="Kuo A."/>
            <person name="Labutti K."/>
            <person name="Pangilinan J."/>
            <person name="Lipzen A."/>
            <person name="Riley R."/>
            <person name="Andreopoulos W."/>
            <person name="He G."/>
            <person name="Johnson J."/>
            <person name="Barry K.W."/>
            <person name="Grigoriev I.V."/>
            <person name="Nagy L."/>
            <person name="Hibbett D."/>
            <person name="Henrissat B."/>
            <person name="Matheny P.B."/>
            <person name="Labbe J."/>
            <person name="Martin F."/>
        </authorList>
    </citation>
    <scope>NUCLEOTIDE SEQUENCE</scope>
    <source>
        <strain evidence="1">HHB10654</strain>
    </source>
</reference>
<reference evidence="1" key="2">
    <citation type="journal article" date="2022" name="New Phytol.">
        <title>Evolutionary transition to the ectomycorrhizal habit in the genomes of a hyperdiverse lineage of mushroom-forming fungi.</title>
        <authorList>
            <person name="Looney B."/>
            <person name="Miyauchi S."/>
            <person name="Morin E."/>
            <person name="Drula E."/>
            <person name="Courty P.E."/>
            <person name="Kohler A."/>
            <person name="Kuo A."/>
            <person name="LaButti K."/>
            <person name="Pangilinan J."/>
            <person name="Lipzen A."/>
            <person name="Riley R."/>
            <person name="Andreopoulos W."/>
            <person name="He G."/>
            <person name="Johnson J."/>
            <person name="Nolan M."/>
            <person name="Tritt A."/>
            <person name="Barry K.W."/>
            <person name="Grigoriev I.V."/>
            <person name="Nagy L.G."/>
            <person name="Hibbett D."/>
            <person name="Henrissat B."/>
            <person name="Matheny P.B."/>
            <person name="Labbe J."/>
            <person name="Martin F.M."/>
        </authorList>
    </citation>
    <scope>NUCLEOTIDE SEQUENCE</scope>
    <source>
        <strain evidence="1">HHB10654</strain>
    </source>
</reference>
<comment type="caution">
    <text evidence="1">The sequence shown here is derived from an EMBL/GenBank/DDBJ whole genome shotgun (WGS) entry which is preliminary data.</text>
</comment>